<dbReference type="AlphaFoldDB" id="A0A1F4Y3D2"/>
<keyword evidence="2 4" id="KW-0808">Transferase</keyword>
<dbReference type="CDD" id="cd18103">
    <property type="entry name" value="SpoU-like_RlmB"/>
    <property type="match status" value="1"/>
</dbReference>
<feature type="domain" description="RNA 2-O ribose methyltransferase substrate binding" evidence="3">
    <location>
        <begin position="7"/>
        <end position="81"/>
    </location>
</feature>
<sequence>MKQNKIYIYGRHALTEALRNVPLAVRHVYFAKEMKDGTLRRLAQQSGLPVEILDPRKATSWVERNAPHQGAVALISLSNILIPYEKWQPADTSKPLVLLNEVIDPQNVGAVIRSAAAFGAGAVLMPTVKQAPISGAVIKASAGLAFTVPLVSISNLQQTISDLKKKGYRVYGLAGEGKNPLHTEPFDKPVVFIMGNEAQGLGKVMQLCDKVISIPIEPNAESLNVAAAAAITLYQWHTKNR</sequence>
<evidence type="ECO:0000256" key="1">
    <source>
        <dbReference type="ARBA" id="ARBA00022603"/>
    </source>
</evidence>
<keyword evidence="1 4" id="KW-0489">Methyltransferase</keyword>
<dbReference type="InterPro" id="IPR029064">
    <property type="entry name" value="Ribosomal_eL30-like_sf"/>
</dbReference>
<organism evidence="4 5">
    <name type="scientific">Candidatus Adlerbacteria bacterium RIFOXYC1_FULL_48_26</name>
    <dbReference type="NCBI Taxonomy" id="1797247"/>
    <lineage>
        <taxon>Bacteria</taxon>
        <taxon>Candidatus Adleribacteriota</taxon>
    </lineage>
</organism>
<proteinExistence type="predicted"/>
<dbReference type="GO" id="GO:0003723">
    <property type="term" value="F:RNA binding"/>
    <property type="evidence" value="ECO:0007669"/>
    <property type="project" value="InterPro"/>
</dbReference>
<dbReference type="GO" id="GO:0032259">
    <property type="term" value="P:methylation"/>
    <property type="evidence" value="ECO:0007669"/>
    <property type="project" value="UniProtKB-KW"/>
</dbReference>
<dbReference type="InterPro" id="IPR001537">
    <property type="entry name" value="SpoU_MeTrfase"/>
</dbReference>
<dbReference type="SMART" id="SM00967">
    <property type="entry name" value="SpoU_sub_bind"/>
    <property type="match status" value="1"/>
</dbReference>
<reference evidence="4 5" key="1">
    <citation type="journal article" date="2016" name="Nat. Commun.">
        <title>Thousands of microbial genomes shed light on interconnected biogeochemical processes in an aquifer system.</title>
        <authorList>
            <person name="Anantharaman K."/>
            <person name="Brown C.T."/>
            <person name="Hug L.A."/>
            <person name="Sharon I."/>
            <person name="Castelle C.J."/>
            <person name="Probst A.J."/>
            <person name="Thomas B.C."/>
            <person name="Singh A."/>
            <person name="Wilkins M.J."/>
            <person name="Karaoz U."/>
            <person name="Brodie E.L."/>
            <person name="Williams K.H."/>
            <person name="Hubbard S.S."/>
            <person name="Banfield J.F."/>
        </authorList>
    </citation>
    <scope>NUCLEOTIDE SEQUENCE [LARGE SCALE GENOMIC DNA]</scope>
</reference>
<dbReference type="STRING" id="1797247.A2419_01780"/>
<dbReference type="GO" id="GO:0008173">
    <property type="term" value="F:RNA methyltransferase activity"/>
    <property type="evidence" value="ECO:0007669"/>
    <property type="project" value="InterPro"/>
</dbReference>
<evidence type="ECO:0000313" key="5">
    <source>
        <dbReference type="Proteomes" id="UP000176568"/>
    </source>
</evidence>
<dbReference type="PANTHER" id="PTHR46429">
    <property type="entry name" value="23S RRNA (GUANOSINE-2'-O-)-METHYLTRANSFERASE RLMB"/>
    <property type="match status" value="1"/>
</dbReference>
<dbReference type="EMBL" id="MEXB01000008">
    <property type="protein sequence ID" value="OGC88452.1"/>
    <property type="molecule type" value="Genomic_DNA"/>
</dbReference>
<dbReference type="InterPro" id="IPR013123">
    <property type="entry name" value="SpoU_subst-bd"/>
</dbReference>
<protein>
    <submittedName>
        <fullName evidence="4">23S rRNA (Guanosine(2251)-2'-O)-methyltransferase RlmB</fullName>
    </submittedName>
</protein>
<dbReference type="InterPro" id="IPR029026">
    <property type="entry name" value="tRNA_m1G_MTases_N"/>
</dbReference>
<dbReference type="GO" id="GO:0006396">
    <property type="term" value="P:RNA processing"/>
    <property type="evidence" value="ECO:0007669"/>
    <property type="project" value="InterPro"/>
</dbReference>
<dbReference type="NCBIfam" id="TIGR00186">
    <property type="entry name" value="rRNA_methyl_3"/>
    <property type="match status" value="1"/>
</dbReference>
<dbReference type="InterPro" id="IPR004441">
    <property type="entry name" value="rRNA_MeTrfase_TrmH"/>
</dbReference>
<dbReference type="Proteomes" id="UP000176568">
    <property type="component" value="Unassembled WGS sequence"/>
</dbReference>
<dbReference type="Gene3D" id="3.40.1280.10">
    <property type="match status" value="1"/>
</dbReference>
<dbReference type="Pfam" id="PF08032">
    <property type="entry name" value="SpoU_sub_bind"/>
    <property type="match status" value="1"/>
</dbReference>
<dbReference type="SUPFAM" id="SSF55315">
    <property type="entry name" value="L30e-like"/>
    <property type="match status" value="1"/>
</dbReference>
<dbReference type="GO" id="GO:0005829">
    <property type="term" value="C:cytosol"/>
    <property type="evidence" value="ECO:0007669"/>
    <property type="project" value="TreeGrafter"/>
</dbReference>
<dbReference type="SUPFAM" id="SSF75217">
    <property type="entry name" value="alpha/beta knot"/>
    <property type="match status" value="1"/>
</dbReference>
<evidence type="ECO:0000313" key="4">
    <source>
        <dbReference type="EMBL" id="OGC88452.1"/>
    </source>
</evidence>
<gene>
    <name evidence="4" type="ORF">A2419_01780</name>
</gene>
<dbReference type="PANTHER" id="PTHR46429:SF1">
    <property type="entry name" value="23S RRNA (GUANOSINE-2'-O-)-METHYLTRANSFERASE RLMB"/>
    <property type="match status" value="1"/>
</dbReference>
<accession>A0A1F4Y3D2</accession>
<dbReference type="Gene3D" id="3.30.1330.30">
    <property type="match status" value="1"/>
</dbReference>
<name>A0A1F4Y3D2_9BACT</name>
<evidence type="ECO:0000259" key="3">
    <source>
        <dbReference type="SMART" id="SM00967"/>
    </source>
</evidence>
<evidence type="ECO:0000256" key="2">
    <source>
        <dbReference type="ARBA" id="ARBA00022679"/>
    </source>
</evidence>
<dbReference type="InterPro" id="IPR029028">
    <property type="entry name" value="Alpha/beta_knot_MTases"/>
</dbReference>
<comment type="caution">
    <text evidence="4">The sequence shown here is derived from an EMBL/GenBank/DDBJ whole genome shotgun (WGS) entry which is preliminary data.</text>
</comment>
<dbReference type="Pfam" id="PF00588">
    <property type="entry name" value="SpoU_methylase"/>
    <property type="match status" value="1"/>
</dbReference>